<dbReference type="Gene3D" id="1.10.260.40">
    <property type="entry name" value="lambda repressor-like DNA-binding domains"/>
    <property type="match status" value="1"/>
</dbReference>
<evidence type="ECO:0000313" key="2">
    <source>
        <dbReference type="EMBL" id="MPL89719.1"/>
    </source>
</evidence>
<dbReference type="PROSITE" id="PS50943">
    <property type="entry name" value="HTH_CROC1"/>
    <property type="match status" value="1"/>
</dbReference>
<dbReference type="CDD" id="cd00093">
    <property type="entry name" value="HTH_XRE"/>
    <property type="match status" value="1"/>
</dbReference>
<dbReference type="SMART" id="SM00530">
    <property type="entry name" value="HTH_XRE"/>
    <property type="match status" value="1"/>
</dbReference>
<dbReference type="EMBL" id="VSSQ01000286">
    <property type="protein sequence ID" value="MPL89719.1"/>
    <property type="molecule type" value="Genomic_DNA"/>
</dbReference>
<dbReference type="SUPFAM" id="SSF47413">
    <property type="entry name" value="lambda repressor-like DNA-binding domains"/>
    <property type="match status" value="1"/>
</dbReference>
<comment type="caution">
    <text evidence="2">The sequence shown here is derived from an EMBL/GenBank/DDBJ whole genome shotgun (WGS) entry which is preliminary data.</text>
</comment>
<dbReference type="InterPro" id="IPR010982">
    <property type="entry name" value="Lambda_DNA-bd_dom_sf"/>
</dbReference>
<protein>
    <recommendedName>
        <fullName evidence="1">HTH cro/C1-type domain-containing protein</fullName>
    </recommendedName>
</protein>
<name>A0A644VED1_9ZZZZ</name>
<dbReference type="InterPro" id="IPR001387">
    <property type="entry name" value="Cro/C1-type_HTH"/>
</dbReference>
<reference evidence="2" key="1">
    <citation type="submission" date="2019-08" db="EMBL/GenBank/DDBJ databases">
        <authorList>
            <person name="Kucharzyk K."/>
            <person name="Murdoch R.W."/>
            <person name="Higgins S."/>
            <person name="Loffler F."/>
        </authorList>
    </citation>
    <scope>NUCLEOTIDE SEQUENCE</scope>
</reference>
<sequence length="94" mass="10739">MDLRKNMKSDFDEFLKDEAIFEEVNNNAIKKVIAYQIAQEMKQQNITQTELAKMMNTSRTVIHKLLNPENNSLTLQSLQSVANALGKRLSISLV</sequence>
<gene>
    <name evidence="2" type="ORF">SDC9_35761</name>
</gene>
<evidence type="ECO:0000259" key="1">
    <source>
        <dbReference type="PROSITE" id="PS50943"/>
    </source>
</evidence>
<organism evidence="2">
    <name type="scientific">bioreactor metagenome</name>
    <dbReference type="NCBI Taxonomy" id="1076179"/>
    <lineage>
        <taxon>unclassified sequences</taxon>
        <taxon>metagenomes</taxon>
        <taxon>ecological metagenomes</taxon>
    </lineage>
</organism>
<dbReference type="GO" id="GO:0003677">
    <property type="term" value="F:DNA binding"/>
    <property type="evidence" value="ECO:0007669"/>
    <property type="project" value="InterPro"/>
</dbReference>
<dbReference type="InterPro" id="IPR039554">
    <property type="entry name" value="HigA2-like_HTH"/>
</dbReference>
<dbReference type="Pfam" id="PF13744">
    <property type="entry name" value="HTH_37"/>
    <property type="match status" value="1"/>
</dbReference>
<accession>A0A644VED1</accession>
<dbReference type="AlphaFoldDB" id="A0A644VED1"/>
<proteinExistence type="predicted"/>
<feature type="domain" description="HTH cro/C1-type" evidence="1">
    <location>
        <begin position="37"/>
        <end position="94"/>
    </location>
</feature>